<accession>A0A917PNR8</accession>
<dbReference type="EMBL" id="BMPO01000002">
    <property type="protein sequence ID" value="GGJ86096.1"/>
    <property type="molecule type" value="Genomic_DNA"/>
</dbReference>
<dbReference type="GO" id="GO:0004106">
    <property type="term" value="F:chorismate mutase activity"/>
    <property type="evidence" value="ECO:0007669"/>
    <property type="project" value="UniProtKB-EC"/>
</dbReference>
<dbReference type="EC" id="5.4.99.5" evidence="2 5"/>
<feature type="signal peptide" evidence="6">
    <location>
        <begin position="1"/>
        <end position="22"/>
    </location>
</feature>
<evidence type="ECO:0000256" key="6">
    <source>
        <dbReference type="SAM" id="SignalP"/>
    </source>
</evidence>
<keyword evidence="4 5" id="KW-0413">Isomerase</keyword>
<reference evidence="8" key="1">
    <citation type="journal article" date="2014" name="Int. J. Syst. Evol. Microbiol.">
        <title>Complete genome sequence of Corynebacterium casei LMG S-19264T (=DSM 44701T), isolated from a smear-ripened cheese.</title>
        <authorList>
            <consortium name="US DOE Joint Genome Institute (JGI-PGF)"/>
            <person name="Walter F."/>
            <person name="Albersmeier A."/>
            <person name="Kalinowski J."/>
            <person name="Ruckert C."/>
        </authorList>
    </citation>
    <scope>NUCLEOTIDE SEQUENCE</scope>
    <source>
        <strain evidence="8">JCM 30078</strain>
    </source>
</reference>
<evidence type="ECO:0000256" key="1">
    <source>
        <dbReference type="ARBA" id="ARBA00004817"/>
    </source>
</evidence>
<name>A0A917PNR8_9PSED</name>
<organism evidence="8 9">
    <name type="scientific">Pseudomonas matsuisoli</name>
    <dbReference type="NCBI Taxonomy" id="1515666"/>
    <lineage>
        <taxon>Bacteria</taxon>
        <taxon>Pseudomonadati</taxon>
        <taxon>Pseudomonadota</taxon>
        <taxon>Gammaproteobacteria</taxon>
        <taxon>Pseudomonadales</taxon>
        <taxon>Pseudomonadaceae</taxon>
        <taxon>Pseudomonas</taxon>
    </lineage>
</organism>
<evidence type="ECO:0000259" key="7">
    <source>
        <dbReference type="PROSITE" id="PS51168"/>
    </source>
</evidence>
<keyword evidence="9" id="KW-1185">Reference proteome</keyword>
<comment type="catalytic activity">
    <reaction evidence="5">
        <text>chorismate = prephenate</text>
        <dbReference type="Rhea" id="RHEA:13897"/>
        <dbReference type="ChEBI" id="CHEBI:29748"/>
        <dbReference type="ChEBI" id="CHEBI:29934"/>
        <dbReference type="EC" id="5.4.99.5"/>
    </reaction>
</comment>
<evidence type="ECO:0000256" key="4">
    <source>
        <dbReference type="ARBA" id="ARBA00023235"/>
    </source>
</evidence>
<dbReference type="SUPFAM" id="SSF48600">
    <property type="entry name" value="Chorismate mutase II"/>
    <property type="match status" value="1"/>
</dbReference>
<dbReference type="PROSITE" id="PS51168">
    <property type="entry name" value="CHORISMATE_MUT_2"/>
    <property type="match status" value="1"/>
</dbReference>
<dbReference type="NCBIfam" id="TIGR01806">
    <property type="entry name" value="CM_mono2"/>
    <property type="match status" value="1"/>
</dbReference>
<dbReference type="SMART" id="SM00830">
    <property type="entry name" value="CM_2"/>
    <property type="match status" value="1"/>
</dbReference>
<reference evidence="8" key="2">
    <citation type="submission" date="2020-09" db="EMBL/GenBank/DDBJ databases">
        <authorList>
            <person name="Sun Q."/>
            <person name="Ohkuma M."/>
        </authorList>
    </citation>
    <scope>NUCLEOTIDE SEQUENCE</scope>
    <source>
        <strain evidence="8">JCM 30078</strain>
    </source>
</reference>
<evidence type="ECO:0000256" key="3">
    <source>
        <dbReference type="ARBA" id="ARBA00022729"/>
    </source>
</evidence>
<dbReference type="GO" id="GO:0046417">
    <property type="term" value="P:chorismate metabolic process"/>
    <property type="evidence" value="ECO:0007669"/>
    <property type="project" value="InterPro"/>
</dbReference>
<comment type="caution">
    <text evidence="8">The sequence shown here is derived from an EMBL/GenBank/DDBJ whole genome shotgun (WGS) entry which is preliminary data.</text>
</comment>
<dbReference type="RefSeq" id="WP_188982070.1">
    <property type="nucleotide sequence ID" value="NZ_BMPO01000002.1"/>
</dbReference>
<proteinExistence type="predicted"/>
<dbReference type="InterPro" id="IPR036979">
    <property type="entry name" value="CM_dom_sf"/>
</dbReference>
<dbReference type="PIRSF" id="PIRSF026640">
    <property type="entry name" value="Peripl_chor_mut"/>
    <property type="match status" value="1"/>
</dbReference>
<evidence type="ECO:0000313" key="9">
    <source>
        <dbReference type="Proteomes" id="UP000635983"/>
    </source>
</evidence>
<dbReference type="GO" id="GO:0009697">
    <property type="term" value="P:salicylic acid biosynthetic process"/>
    <property type="evidence" value="ECO:0007669"/>
    <property type="project" value="TreeGrafter"/>
</dbReference>
<dbReference type="Pfam" id="PF01817">
    <property type="entry name" value="CM_2"/>
    <property type="match status" value="1"/>
</dbReference>
<dbReference type="InterPro" id="IPR051331">
    <property type="entry name" value="Chorismate_mutase-related"/>
</dbReference>
<feature type="chain" id="PRO_5037172290" description="Chorismate mutase" evidence="6">
    <location>
        <begin position="23"/>
        <end position="180"/>
    </location>
</feature>
<evidence type="ECO:0000256" key="5">
    <source>
        <dbReference type="PIRNR" id="PIRNR026640"/>
    </source>
</evidence>
<feature type="domain" description="Chorismate mutase" evidence="7">
    <location>
        <begin position="10"/>
        <end position="101"/>
    </location>
</feature>
<dbReference type="InterPro" id="IPR008240">
    <property type="entry name" value="Chorismate_mutase_periplasmic"/>
</dbReference>
<dbReference type="Proteomes" id="UP000635983">
    <property type="component" value="Unassembled WGS sequence"/>
</dbReference>
<gene>
    <name evidence="8" type="primary">pheA2</name>
    <name evidence="8" type="ORF">GCM10009304_10230</name>
</gene>
<comment type="pathway">
    <text evidence="1 5">Metabolic intermediate biosynthesis; prephenate biosynthesis; prephenate from chorismate: step 1/1.</text>
</comment>
<evidence type="ECO:0000313" key="8">
    <source>
        <dbReference type="EMBL" id="GGJ86096.1"/>
    </source>
</evidence>
<dbReference type="PANTHER" id="PTHR38041:SF2">
    <property type="entry name" value="SECRETED CHORISMATE MUTASE"/>
    <property type="match status" value="1"/>
</dbReference>
<dbReference type="InterPro" id="IPR002701">
    <property type="entry name" value="CM_II_prokaryot"/>
</dbReference>
<sequence length="180" mass="19808">MSNLIAVGLLSAGLLFSASLPAAPAVGEEVASLINKRLGYMKDVAGYKAINHLPVEDLAQERKVLDSSVAQAKELGLASEAMQAFIQAQMDAAKAIQYRYRADWLSAPEPEWQPQPLDRVRGELGSLNDLILQAISTALKEGAPFTEQTAFMRTLQQRNLSDSDKQRLWDALQRVTLQKQ</sequence>
<dbReference type="PANTHER" id="PTHR38041">
    <property type="entry name" value="CHORISMATE MUTASE"/>
    <property type="match status" value="1"/>
</dbReference>
<dbReference type="NCBIfam" id="NF005965">
    <property type="entry name" value="PRK08055.1"/>
    <property type="match status" value="1"/>
</dbReference>
<comment type="function">
    <text evidence="5">Catalyzes the Claisen rearrangement of chorismate to prephenate.</text>
</comment>
<dbReference type="AlphaFoldDB" id="A0A917PNR8"/>
<keyword evidence="3 6" id="KW-0732">Signal</keyword>
<evidence type="ECO:0000256" key="2">
    <source>
        <dbReference type="ARBA" id="ARBA00012404"/>
    </source>
</evidence>
<dbReference type="Gene3D" id="1.20.59.10">
    <property type="entry name" value="Chorismate mutase"/>
    <property type="match status" value="1"/>
</dbReference>
<protein>
    <recommendedName>
        <fullName evidence="2 5">Chorismate mutase</fullName>
        <ecNumber evidence="2 5">5.4.99.5</ecNumber>
    </recommendedName>
</protein>
<dbReference type="InterPro" id="IPR036263">
    <property type="entry name" value="Chorismate_II_sf"/>
</dbReference>